<name>A0A4C1SBK4_EUMVA</name>
<feature type="region of interest" description="Disordered" evidence="1">
    <location>
        <begin position="74"/>
        <end position="107"/>
    </location>
</feature>
<proteinExistence type="predicted"/>
<dbReference type="EMBL" id="BGZK01000003">
    <property type="protein sequence ID" value="GBO99484.1"/>
    <property type="molecule type" value="Genomic_DNA"/>
</dbReference>
<gene>
    <name evidence="2" type="ORF">EVAR_669_1</name>
</gene>
<organism evidence="2 3">
    <name type="scientific">Eumeta variegata</name>
    <name type="common">Bagworm moth</name>
    <name type="synonym">Eumeta japonica</name>
    <dbReference type="NCBI Taxonomy" id="151549"/>
    <lineage>
        <taxon>Eukaryota</taxon>
        <taxon>Metazoa</taxon>
        <taxon>Ecdysozoa</taxon>
        <taxon>Arthropoda</taxon>
        <taxon>Hexapoda</taxon>
        <taxon>Insecta</taxon>
        <taxon>Pterygota</taxon>
        <taxon>Neoptera</taxon>
        <taxon>Endopterygota</taxon>
        <taxon>Lepidoptera</taxon>
        <taxon>Glossata</taxon>
        <taxon>Ditrysia</taxon>
        <taxon>Tineoidea</taxon>
        <taxon>Psychidae</taxon>
        <taxon>Oiketicinae</taxon>
        <taxon>Eumeta</taxon>
    </lineage>
</organism>
<protein>
    <submittedName>
        <fullName evidence="2">Uncharacterized protein</fullName>
    </submittedName>
</protein>
<dbReference type="AlphaFoldDB" id="A0A4C1SBK4"/>
<evidence type="ECO:0000256" key="1">
    <source>
        <dbReference type="SAM" id="MobiDB-lite"/>
    </source>
</evidence>
<keyword evidence="3" id="KW-1185">Reference proteome</keyword>
<sequence>MNHHHSGISYHNFVSEPPPLRCVLKTHMNKILKHHNELISAYNSNPSGMRSEAKRKKGGVIKRAYAILKGGNLGRAQSAAGPRGRTRYQIGNTRPGSPEGSQRTQKRSLTAELKFPCFNSAHLFRFTAGARGARRGRETKTRHAPLIRYIKAHGRVYSGIRNA</sequence>
<dbReference type="Proteomes" id="UP000299102">
    <property type="component" value="Unassembled WGS sequence"/>
</dbReference>
<evidence type="ECO:0000313" key="3">
    <source>
        <dbReference type="Proteomes" id="UP000299102"/>
    </source>
</evidence>
<evidence type="ECO:0000313" key="2">
    <source>
        <dbReference type="EMBL" id="GBO99484.1"/>
    </source>
</evidence>
<accession>A0A4C1SBK4</accession>
<reference evidence="2 3" key="1">
    <citation type="journal article" date="2019" name="Commun. Biol.">
        <title>The bagworm genome reveals a unique fibroin gene that provides high tensile strength.</title>
        <authorList>
            <person name="Kono N."/>
            <person name="Nakamura H."/>
            <person name="Ohtoshi R."/>
            <person name="Tomita M."/>
            <person name="Numata K."/>
            <person name="Arakawa K."/>
        </authorList>
    </citation>
    <scope>NUCLEOTIDE SEQUENCE [LARGE SCALE GENOMIC DNA]</scope>
</reference>
<comment type="caution">
    <text evidence="2">The sequence shown here is derived from an EMBL/GenBank/DDBJ whole genome shotgun (WGS) entry which is preliminary data.</text>
</comment>
<feature type="compositionally biased region" description="Polar residues" evidence="1">
    <location>
        <begin position="89"/>
        <end position="103"/>
    </location>
</feature>